<evidence type="ECO:0000313" key="4">
    <source>
        <dbReference type="EMBL" id="MBB6451551.1"/>
    </source>
</evidence>
<dbReference type="InterPro" id="IPR039076">
    <property type="entry name" value="DivIC"/>
</dbReference>
<evidence type="ECO:0000313" key="5">
    <source>
        <dbReference type="Proteomes" id="UP000568839"/>
    </source>
</evidence>
<comment type="caution">
    <text evidence="4">The sequence shown here is derived from an EMBL/GenBank/DDBJ whole genome shotgun (WGS) entry which is preliminary data.</text>
</comment>
<dbReference type="InterPro" id="IPR007060">
    <property type="entry name" value="FtsL/DivIC"/>
</dbReference>
<dbReference type="RefSeq" id="WP_184405903.1">
    <property type="nucleotide sequence ID" value="NZ_JACHHJ010000008.1"/>
</dbReference>
<gene>
    <name evidence="4" type="ORF">HNR44_003564</name>
</gene>
<protein>
    <submittedName>
        <fullName evidence="4">Cell division protein DivIC</fullName>
    </submittedName>
</protein>
<dbReference type="PANTHER" id="PTHR40027:SF1">
    <property type="entry name" value="CELL DIVISION PROTEIN DIVIC"/>
    <property type="match status" value="1"/>
</dbReference>
<keyword evidence="4" id="KW-0131">Cell cycle</keyword>
<feature type="compositionally biased region" description="Basic and acidic residues" evidence="2">
    <location>
        <begin position="12"/>
        <end position="23"/>
    </location>
</feature>
<accession>A0A841PXR6</accession>
<dbReference type="AlphaFoldDB" id="A0A841PXR6"/>
<name>A0A841PXR6_9BACL</name>
<keyword evidence="1" id="KW-0175">Coiled coil</keyword>
<keyword evidence="4" id="KW-0132">Cell division</keyword>
<evidence type="ECO:0000256" key="2">
    <source>
        <dbReference type="SAM" id="MobiDB-lite"/>
    </source>
</evidence>
<dbReference type="PANTHER" id="PTHR40027">
    <property type="entry name" value="CELL DIVISION PROTEIN DIVIC"/>
    <property type="match status" value="1"/>
</dbReference>
<keyword evidence="3" id="KW-0812">Transmembrane</keyword>
<feature type="transmembrane region" description="Helical" evidence="3">
    <location>
        <begin position="40"/>
        <end position="59"/>
    </location>
</feature>
<dbReference type="GO" id="GO:0051301">
    <property type="term" value="P:cell division"/>
    <property type="evidence" value="ECO:0007669"/>
    <property type="project" value="UniProtKB-KW"/>
</dbReference>
<keyword evidence="3" id="KW-0472">Membrane</keyword>
<evidence type="ECO:0000256" key="1">
    <source>
        <dbReference type="SAM" id="Coils"/>
    </source>
</evidence>
<dbReference type="EMBL" id="JACHHJ010000008">
    <property type="protein sequence ID" value="MBB6451551.1"/>
    <property type="molecule type" value="Genomic_DNA"/>
</dbReference>
<proteinExistence type="predicted"/>
<reference evidence="4 5" key="1">
    <citation type="submission" date="2020-08" db="EMBL/GenBank/DDBJ databases">
        <title>Genomic Encyclopedia of Type Strains, Phase IV (KMG-IV): sequencing the most valuable type-strain genomes for metagenomic binning, comparative biology and taxonomic classification.</title>
        <authorList>
            <person name="Goeker M."/>
        </authorList>
    </citation>
    <scope>NUCLEOTIDE SEQUENCE [LARGE SCALE GENOMIC DNA]</scope>
    <source>
        <strain evidence="4 5">DSM 21769</strain>
    </source>
</reference>
<feature type="region of interest" description="Disordered" evidence="2">
    <location>
        <begin position="1"/>
        <end position="23"/>
    </location>
</feature>
<feature type="coiled-coil region" evidence="1">
    <location>
        <begin position="58"/>
        <end position="99"/>
    </location>
</feature>
<sequence length="127" mass="14682">MAGGPNRKVTQLKRDKMHEQEQERLALQEERRKRGLVRRLTTIGILAAVVVIFAGIALVSQQSMIEANEEEKAELKAQLDDMEAEQQSLETKIKNYNDEEYITEIARRDLYLTKPEETIIKVPEEEN</sequence>
<dbReference type="Pfam" id="PF04977">
    <property type="entry name" value="DivIC"/>
    <property type="match status" value="1"/>
</dbReference>
<dbReference type="Proteomes" id="UP000568839">
    <property type="component" value="Unassembled WGS sequence"/>
</dbReference>
<keyword evidence="5" id="KW-1185">Reference proteome</keyword>
<evidence type="ECO:0000256" key="3">
    <source>
        <dbReference type="SAM" id="Phobius"/>
    </source>
</evidence>
<organism evidence="4 5">
    <name type="scientific">Geomicrobium halophilum</name>
    <dbReference type="NCBI Taxonomy" id="549000"/>
    <lineage>
        <taxon>Bacteria</taxon>
        <taxon>Bacillati</taxon>
        <taxon>Bacillota</taxon>
        <taxon>Bacilli</taxon>
        <taxon>Bacillales</taxon>
        <taxon>Geomicrobium</taxon>
    </lineage>
</organism>
<keyword evidence="3" id="KW-1133">Transmembrane helix</keyword>